<evidence type="ECO:0000256" key="1">
    <source>
        <dbReference type="SAM" id="MobiDB-lite"/>
    </source>
</evidence>
<name>A0A0E3LD80_9EURY</name>
<protein>
    <submittedName>
        <fullName evidence="2">Uncharacterized protein</fullName>
    </submittedName>
</protein>
<gene>
    <name evidence="2" type="ORF">MSSAC_2216</name>
</gene>
<dbReference type="Proteomes" id="UP000033123">
    <property type="component" value="Chromosome"/>
</dbReference>
<sequence>MSRRLDRFSPSRGINKTDPNFGYPDNITQLIRDHLKLKLSLNNANRIKNKKLIKIKQEELKNRRRK</sequence>
<feature type="region of interest" description="Disordered" evidence="1">
    <location>
        <begin position="1"/>
        <end position="20"/>
    </location>
</feature>
<dbReference type="AlphaFoldDB" id="A0A0E3LD80"/>
<reference evidence="2 3" key="1">
    <citation type="submission" date="2014-07" db="EMBL/GenBank/DDBJ databases">
        <title>Methanogenic archaea and the global carbon cycle.</title>
        <authorList>
            <person name="Henriksen J.R."/>
            <person name="Luke J."/>
            <person name="Reinhart S."/>
            <person name="Benedict M.N."/>
            <person name="Youngblut N.D."/>
            <person name="Metcalf M.E."/>
            <person name="Whitaker R.J."/>
            <person name="Metcalf W.W."/>
        </authorList>
    </citation>
    <scope>NUCLEOTIDE SEQUENCE [LARGE SCALE GENOMIC DNA]</scope>
    <source>
        <strain evidence="2 3">C2J</strain>
    </source>
</reference>
<evidence type="ECO:0000313" key="3">
    <source>
        <dbReference type="Proteomes" id="UP000033123"/>
    </source>
</evidence>
<evidence type="ECO:0000313" key="2">
    <source>
        <dbReference type="EMBL" id="AKB36806.1"/>
    </source>
</evidence>
<dbReference type="KEGG" id="msj:MSSAC_2216"/>
<accession>A0A0E3LD80</accession>
<proteinExistence type="predicted"/>
<dbReference type="HOGENOM" id="CLU_202931_0_0_2"/>
<dbReference type="EMBL" id="CP009508">
    <property type="protein sequence ID" value="AKB36806.1"/>
    <property type="molecule type" value="Genomic_DNA"/>
</dbReference>
<organism evidence="2 3">
    <name type="scientific">Methanosarcina siciliae C2J</name>
    <dbReference type="NCBI Taxonomy" id="1434118"/>
    <lineage>
        <taxon>Archaea</taxon>
        <taxon>Methanobacteriati</taxon>
        <taxon>Methanobacteriota</taxon>
        <taxon>Stenosarchaea group</taxon>
        <taxon>Methanomicrobia</taxon>
        <taxon>Methanosarcinales</taxon>
        <taxon>Methanosarcinaceae</taxon>
        <taxon>Methanosarcina</taxon>
    </lineage>
</organism>
<dbReference type="PATRIC" id="fig|1434118.4.peg.2843"/>